<dbReference type="GO" id="GO:0005524">
    <property type="term" value="F:ATP binding"/>
    <property type="evidence" value="ECO:0007669"/>
    <property type="project" value="InterPro"/>
</dbReference>
<keyword evidence="2" id="KW-0799">Topoisomerase</keyword>
<keyword evidence="4" id="KW-0413">Isomerase</keyword>
<dbReference type="GO" id="GO:0003918">
    <property type="term" value="F:DNA topoisomerase type II (double strand cut, ATP-hydrolyzing) activity"/>
    <property type="evidence" value="ECO:0007669"/>
    <property type="project" value="InterPro"/>
</dbReference>
<dbReference type="Proteomes" id="UP000823388">
    <property type="component" value="Chromosome 2K"/>
</dbReference>
<comment type="caution">
    <text evidence="8">The sequence shown here is derived from an EMBL/GenBank/DDBJ whole genome shotgun (WGS) entry which is preliminary data.</text>
</comment>
<evidence type="ECO:0000256" key="3">
    <source>
        <dbReference type="ARBA" id="ARBA00023125"/>
    </source>
</evidence>
<dbReference type="SUPFAM" id="SSF56719">
    <property type="entry name" value="Type II DNA topoisomerase"/>
    <property type="match status" value="1"/>
</dbReference>
<dbReference type="InterPro" id="IPR050220">
    <property type="entry name" value="Type_II_DNA_Topoisomerases"/>
</dbReference>
<evidence type="ECO:0000256" key="5">
    <source>
        <dbReference type="PROSITE-ProRule" id="PRU01384"/>
    </source>
</evidence>
<reference evidence="8" key="1">
    <citation type="submission" date="2020-05" db="EMBL/GenBank/DDBJ databases">
        <title>WGS assembly of Panicum virgatum.</title>
        <authorList>
            <person name="Lovell J.T."/>
            <person name="Jenkins J."/>
            <person name="Shu S."/>
            <person name="Juenger T.E."/>
            <person name="Schmutz J."/>
        </authorList>
    </citation>
    <scope>NUCLEOTIDE SEQUENCE</scope>
    <source>
        <strain evidence="8">AP13</strain>
    </source>
</reference>
<keyword evidence="6" id="KW-1133">Transmembrane helix</keyword>
<dbReference type="PROSITE" id="PS52040">
    <property type="entry name" value="TOPO_IIA"/>
    <property type="match status" value="1"/>
</dbReference>
<dbReference type="PANTHER" id="PTHR43493">
    <property type="entry name" value="DNA GYRASE/TOPOISOMERASE SUBUNIT A"/>
    <property type="match status" value="1"/>
</dbReference>
<dbReference type="InterPro" id="IPR013758">
    <property type="entry name" value="Topo_IIA_A/C_ab"/>
</dbReference>
<sequence>MQDTVSLFTSLMSFSVSCCMTFSPIRFMLIFVILQVDFVPNLDNSQKEPSLLPARISSLLLNDSSGIAVGMATNIPPHNLGELVDALSVIIQNPEATEGNLHPGDVQEHVYDNVLNSYIHLYLDDDEGTFHYMDLQFFVSTESFDIHSFLGHIILFSLDMESRTVSILDPMPIPHNFKL</sequence>
<comment type="caution">
    <text evidence="5">Lacks conserved residue(s) required for the propagation of feature annotation.</text>
</comment>
<dbReference type="EMBL" id="CM029039">
    <property type="protein sequence ID" value="KAG2646170.1"/>
    <property type="molecule type" value="Genomic_DNA"/>
</dbReference>
<dbReference type="PANTHER" id="PTHR43493:SF5">
    <property type="entry name" value="DNA GYRASE SUBUNIT A, CHLOROPLASTIC_MITOCHONDRIAL"/>
    <property type="match status" value="1"/>
</dbReference>
<name>A0A8T0WEA3_PANVG</name>
<keyword evidence="9" id="KW-1185">Reference proteome</keyword>
<keyword evidence="6" id="KW-0472">Membrane</keyword>
<keyword evidence="6" id="KW-0812">Transmembrane</keyword>
<evidence type="ECO:0000259" key="7">
    <source>
        <dbReference type="PROSITE" id="PS52040"/>
    </source>
</evidence>
<accession>A0A8T0WEA3</accession>
<dbReference type="GO" id="GO:0006265">
    <property type="term" value="P:DNA topological change"/>
    <property type="evidence" value="ECO:0007669"/>
    <property type="project" value="InterPro"/>
</dbReference>
<comment type="similarity">
    <text evidence="1">Belongs to the type II topoisomerase GyrA/ParC subunit family.</text>
</comment>
<evidence type="ECO:0000313" key="8">
    <source>
        <dbReference type="EMBL" id="KAG2646170.1"/>
    </source>
</evidence>
<evidence type="ECO:0000256" key="2">
    <source>
        <dbReference type="ARBA" id="ARBA00023029"/>
    </source>
</evidence>
<keyword evidence="3 5" id="KW-0238">DNA-binding</keyword>
<dbReference type="GO" id="GO:0003677">
    <property type="term" value="F:DNA binding"/>
    <property type="evidence" value="ECO:0007669"/>
    <property type="project" value="UniProtKB-UniRule"/>
</dbReference>
<evidence type="ECO:0000256" key="4">
    <source>
        <dbReference type="ARBA" id="ARBA00023235"/>
    </source>
</evidence>
<dbReference type="Pfam" id="PF00521">
    <property type="entry name" value="DNA_topoisoIV"/>
    <property type="match status" value="1"/>
</dbReference>
<protein>
    <recommendedName>
        <fullName evidence="7">Topo IIA-type catalytic domain-containing protein</fullName>
    </recommendedName>
</protein>
<feature type="transmembrane region" description="Helical" evidence="6">
    <location>
        <begin position="12"/>
        <end position="34"/>
    </location>
</feature>
<proteinExistence type="inferred from homology"/>
<dbReference type="Gene3D" id="3.90.199.10">
    <property type="entry name" value="Topoisomerase II, domain 5"/>
    <property type="match status" value="1"/>
</dbReference>
<organism evidence="8 9">
    <name type="scientific">Panicum virgatum</name>
    <name type="common">Blackwell switchgrass</name>
    <dbReference type="NCBI Taxonomy" id="38727"/>
    <lineage>
        <taxon>Eukaryota</taxon>
        <taxon>Viridiplantae</taxon>
        <taxon>Streptophyta</taxon>
        <taxon>Embryophyta</taxon>
        <taxon>Tracheophyta</taxon>
        <taxon>Spermatophyta</taxon>
        <taxon>Magnoliopsida</taxon>
        <taxon>Liliopsida</taxon>
        <taxon>Poales</taxon>
        <taxon>Poaceae</taxon>
        <taxon>PACMAD clade</taxon>
        <taxon>Panicoideae</taxon>
        <taxon>Panicodae</taxon>
        <taxon>Paniceae</taxon>
        <taxon>Panicinae</taxon>
        <taxon>Panicum</taxon>
        <taxon>Panicum sect. Hiantes</taxon>
    </lineage>
</organism>
<evidence type="ECO:0000256" key="6">
    <source>
        <dbReference type="SAM" id="Phobius"/>
    </source>
</evidence>
<feature type="domain" description="Topo IIA-type catalytic" evidence="7">
    <location>
        <begin position="1"/>
        <end position="179"/>
    </location>
</feature>
<evidence type="ECO:0000256" key="1">
    <source>
        <dbReference type="ARBA" id="ARBA00008263"/>
    </source>
</evidence>
<gene>
    <name evidence="8" type="ORF">PVAP13_2KG489805</name>
</gene>
<dbReference type="InterPro" id="IPR013760">
    <property type="entry name" value="Topo_IIA-like_dom_sf"/>
</dbReference>
<dbReference type="GO" id="GO:0009330">
    <property type="term" value="C:DNA topoisomerase type II (double strand cut, ATP-hydrolyzing) complex"/>
    <property type="evidence" value="ECO:0007669"/>
    <property type="project" value="TreeGrafter"/>
</dbReference>
<dbReference type="InterPro" id="IPR002205">
    <property type="entry name" value="Topo_IIA_dom_A"/>
</dbReference>
<evidence type="ECO:0000313" key="9">
    <source>
        <dbReference type="Proteomes" id="UP000823388"/>
    </source>
</evidence>
<dbReference type="AlphaFoldDB" id="A0A8T0WEA3"/>
<dbReference type="GO" id="GO:0005737">
    <property type="term" value="C:cytoplasm"/>
    <property type="evidence" value="ECO:0007669"/>
    <property type="project" value="TreeGrafter"/>
</dbReference>